<protein>
    <submittedName>
        <fullName evidence="1">Uncharacterized protein</fullName>
    </submittedName>
</protein>
<evidence type="ECO:0000313" key="1">
    <source>
        <dbReference type="EMBL" id="GBO39114.1"/>
    </source>
</evidence>
<accession>A0A4Y2WR74</accession>
<dbReference type="AlphaFoldDB" id="A0A4Y2WR74"/>
<sequence length="46" mass="5024">ATPASHLHVYVPTNGACTGLTGGDETHKEMCAKFRPSALHRFNRWG</sequence>
<organism evidence="1 2">
    <name type="scientific">Araneus ventricosus</name>
    <name type="common">Orbweaver spider</name>
    <name type="synonym">Epeira ventricosa</name>
    <dbReference type="NCBI Taxonomy" id="182803"/>
    <lineage>
        <taxon>Eukaryota</taxon>
        <taxon>Metazoa</taxon>
        <taxon>Ecdysozoa</taxon>
        <taxon>Arthropoda</taxon>
        <taxon>Chelicerata</taxon>
        <taxon>Arachnida</taxon>
        <taxon>Araneae</taxon>
        <taxon>Araneomorphae</taxon>
        <taxon>Entelegynae</taxon>
        <taxon>Araneoidea</taxon>
        <taxon>Araneidae</taxon>
        <taxon>Araneus</taxon>
    </lineage>
</organism>
<keyword evidence="2" id="KW-1185">Reference proteome</keyword>
<gene>
    <name evidence="1" type="ORF">AVEN_123543_1</name>
</gene>
<feature type="non-terminal residue" evidence="1">
    <location>
        <position position="1"/>
    </location>
</feature>
<dbReference type="EMBL" id="BGPR01064037">
    <property type="protein sequence ID" value="GBO39114.1"/>
    <property type="molecule type" value="Genomic_DNA"/>
</dbReference>
<proteinExistence type="predicted"/>
<reference evidence="1 2" key="1">
    <citation type="journal article" date="2019" name="Sci. Rep.">
        <title>Orb-weaving spider Araneus ventricosus genome elucidates the spidroin gene catalogue.</title>
        <authorList>
            <person name="Kono N."/>
            <person name="Nakamura H."/>
            <person name="Ohtoshi R."/>
            <person name="Moran D.A.P."/>
            <person name="Shinohara A."/>
            <person name="Yoshida Y."/>
            <person name="Fujiwara M."/>
            <person name="Mori M."/>
            <person name="Tomita M."/>
            <person name="Arakawa K."/>
        </authorList>
    </citation>
    <scope>NUCLEOTIDE SEQUENCE [LARGE SCALE GENOMIC DNA]</scope>
</reference>
<dbReference type="Proteomes" id="UP000499080">
    <property type="component" value="Unassembled WGS sequence"/>
</dbReference>
<comment type="caution">
    <text evidence="1">The sequence shown here is derived from an EMBL/GenBank/DDBJ whole genome shotgun (WGS) entry which is preliminary data.</text>
</comment>
<evidence type="ECO:0000313" key="2">
    <source>
        <dbReference type="Proteomes" id="UP000499080"/>
    </source>
</evidence>
<name>A0A4Y2WR74_ARAVE</name>